<accession>A0A0F8Z459</accession>
<organism evidence="1">
    <name type="scientific">marine sediment metagenome</name>
    <dbReference type="NCBI Taxonomy" id="412755"/>
    <lineage>
        <taxon>unclassified sequences</taxon>
        <taxon>metagenomes</taxon>
        <taxon>ecological metagenomes</taxon>
    </lineage>
</organism>
<evidence type="ECO:0000313" key="1">
    <source>
        <dbReference type="EMBL" id="KKK88528.1"/>
    </source>
</evidence>
<sequence length="63" mass="7148">MCDWIRDAIAFLFPEPVEQDMDGEVDIPIEPVSDAYDWDAGFTLKIPGFYRTEPAVAEAERVV</sequence>
<comment type="caution">
    <text evidence="1">The sequence shown here is derived from an EMBL/GenBank/DDBJ whole genome shotgun (WGS) entry which is preliminary data.</text>
</comment>
<dbReference type="AlphaFoldDB" id="A0A0F8Z459"/>
<name>A0A0F8Z459_9ZZZZ</name>
<protein>
    <submittedName>
        <fullName evidence="1">Uncharacterized protein</fullName>
    </submittedName>
</protein>
<dbReference type="EMBL" id="LAZR01049914">
    <property type="protein sequence ID" value="KKK88528.1"/>
    <property type="molecule type" value="Genomic_DNA"/>
</dbReference>
<feature type="non-terminal residue" evidence="1">
    <location>
        <position position="63"/>
    </location>
</feature>
<reference evidence="1" key="1">
    <citation type="journal article" date="2015" name="Nature">
        <title>Complex archaea that bridge the gap between prokaryotes and eukaryotes.</title>
        <authorList>
            <person name="Spang A."/>
            <person name="Saw J.H."/>
            <person name="Jorgensen S.L."/>
            <person name="Zaremba-Niedzwiedzka K."/>
            <person name="Martijn J."/>
            <person name="Lind A.E."/>
            <person name="van Eijk R."/>
            <person name="Schleper C."/>
            <person name="Guy L."/>
            <person name="Ettema T.J."/>
        </authorList>
    </citation>
    <scope>NUCLEOTIDE SEQUENCE</scope>
</reference>
<proteinExistence type="predicted"/>
<gene>
    <name evidence="1" type="ORF">LCGC14_2742240</name>
</gene>